<evidence type="ECO:0000313" key="6">
    <source>
        <dbReference type="EMBL" id="KAE9084304.1"/>
    </source>
</evidence>
<keyword evidence="11" id="KW-1185">Reference proteome</keyword>
<dbReference type="OrthoDB" id="121113at2759"/>
<gene>
    <name evidence="9" type="ORF">PF002_g22787</name>
    <name evidence="7" type="ORF">PF004_g29197</name>
    <name evidence="8" type="ORF">PF005_g21445</name>
    <name evidence="6" type="ORF">PF006_g26500</name>
    <name evidence="4" type="ORF">PF007_g22845</name>
    <name evidence="2" type="ORF">PF009_g22479</name>
    <name evidence="5" type="ORF">PF010_g21522</name>
    <name evidence="3" type="ORF">PF011_g20262</name>
</gene>
<dbReference type="Proteomes" id="UP000429523">
    <property type="component" value="Unassembled WGS sequence"/>
</dbReference>
<evidence type="ECO:0000313" key="17">
    <source>
        <dbReference type="Proteomes" id="UP000488956"/>
    </source>
</evidence>
<dbReference type="EMBL" id="QXGA01003352">
    <property type="protein sequence ID" value="KAE9084304.1"/>
    <property type="molecule type" value="Genomic_DNA"/>
</dbReference>
<evidence type="ECO:0000313" key="3">
    <source>
        <dbReference type="EMBL" id="KAE8985755.1"/>
    </source>
</evidence>
<dbReference type="AlphaFoldDB" id="A0A6A3QPZ5"/>
<evidence type="ECO:0000313" key="12">
    <source>
        <dbReference type="Proteomes" id="UP000440367"/>
    </source>
</evidence>
<dbReference type="EMBL" id="QXGD01001882">
    <property type="protein sequence ID" value="KAE9197313.1"/>
    <property type="molecule type" value="Genomic_DNA"/>
</dbReference>
<evidence type="ECO:0000313" key="8">
    <source>
        <dbReference type="EMBL" id="KAE9184989.1"/>
    </source>
</evidence>
<dbReference type="EMBL" id="QXGF01001860">
    <property type="protein sequence ID" value="KAE8927352.1"/>
    <property type="molecule type" value="Genomic_DNA"/>
</dbReference>
<evidence type="ECO:0000313" key="10">
    <source>
        <dbReference type="Proteomes" id="UP000429523"/>
    </source>
</evidence>
<evidence type="ECO:0000313" key="7">
    <source>
        <dbReference type="EMBL" id="KAE9166352.1"/>
    </source>
</evidence>
<feature type="compositionally biased region" description="Basic and acidic residues" evidence="1">
    <location>
        <begin position="113"/>
        <end position="122"/>
    </location>
</feature>
<protein>
    <submittedName>
        <fullName evidence="4">Uncharacterized protein</fullName>
    </submittedName>
</protein>
<accession>A0A6A3QPZ5</accession>
<dbReference type="EMBL" id="QXGC01005148">
    <property type="protein sequence ID" value="KAE9166352.1"/>
    <property type="molecule type" value="Genomic_DNA"/>
</dbReference>
<dbReference type="Proteomes" id="UP000460718">
    <property type="component" value="Unassembled WGS sequence"/>
</dbReference>
<evidence type="ECO:0000313" key="9">
    <source>
        <dbReference type="EMBL" id="KAE9197313.1"/>
    </source>
</evidence>
<name>A0A6A3QPZ5_9STRA</name>
<reference evidence="10 11" key="1">
    <citation type="submission" date="2018-08" db="EMBL/GenBank/DDBJ databases">
        <title>Genomic investigation of the strawberry pathogen Phytophthora fragariae indicates pathogenicity is determined by transcriptional variation in three key races.</title>
        <authorList>
            <person name="Adams T.M."/>
            <person name="Armitage A.D."/>
            <person name="Sobczyk M.K."/>
            <person name="Bates H.J."/>
            <person name="Dunwell J.M."/>
            <person name="Nellist C.F."/>
            <person name="Harrison R.J."/>
        </authorList>
    </citation>
    <scope>NUCLEOTIDE SEQUENCE [LARGE SCALE GENOMIC DNA]</scope>
    <source>
        <strain evidence="9 12">BC-1</strain>
        <strain evidence="7 16">BC-23</strain>
        <strain evidence="8 11">NOV-27</strain>
        <strain evidence="6 13">NOV-5</strain>
        <strain evidence="4 14">NOV-71</strain>
        <strain evidence="2 10">NOV-9</strain>
        <strain evidence="5 17">ONT-3</strain>
        <strain evidence="3 15">SCRP245</strain>
    </source>
</reference>
<evidence type="ECO:0000313" key="4">
    <source>
        <dbReference type="EMBL" id="KAE9080940.1"/>
    </source>
</evidence>
<sequence>MKTAVPHARVFTSDELDALKNGEPSAETDEKEEYEKELEERLFPLDEIELQRRRKKNAEQQKKLSLSELSALLDIPEEKLTRTRDSSPGVLSSPEYWLRWYKETLAASEVAKRANRDFRSTPEDENPNTYSHLCAR</sequence>
<dbReference type="Proteomes" id="UP000433483">
    <property type="component" value="Unassembled WGS sequence"/>
</dbReference>
<feature type="compositionally biased region" description="Acidic residues" evidence="1">
    <location>
        <begin position="26"/>
        <end position="37"/>
    </location>
</feature>
<evidence type="ECO:0000256" key="1">
    <source>
        <dbReference type="SAM" id="MobiDB-lite"/>
    </source>
</evidence>
<dbReference type="EMBL" id="QXFX01001952">
    <property type="protein sequence ID" value="KAE9082602.1"/>
    <property type="molecule type" value="Genomic_DNA"/>
</dbReference>
<evidence type="ECO:0000313" key="5">
    <source>
        <dbReference type="EMBL" id="KAE9082602.1"/>
    </source>
</evidence>
<comment type="caution">
    <text evidence="4">The sequence shown here is derived from an EMBL/GenBank/DDBJ whole genome shotgun (WGS) entry which is preliminary data.</text>
</comment>
<dbReference type="EMBL" id="QXFW01001791">
    <property type="protein sequence ID" value="KAE8985755.1"/>
    <property type="molecule type" value="Genomic_DNA"/>
</dbReference>
<feature type="region of interest" description="Disordered" evidence="1">
    <location>
        <begin position="13"/>
        <end position="38"/>
    </location>
</feature>
<proteinExistence type="predicted"/>
<feature type="region of interest" description="Disordered" evidence="1">
    <location>
        <begin position="113"/>
        <end position="136"/>
    </location>
</feature>
<dbReference type="Proteomes" id="UP000476176">
    <property type="component" value="Unassembled WGS sequence"/>
</dbReference>
<dbReference type="Proteomes" id="UP000488956">
    <property type="component" value="Unassembled WGS sequence"/>
</dbReference>
<evidence type="ECO:0000313" key="2">
    <source>
        <dbReference type="EMBL" id="KAE8927352.1"/>
    </source>
</evidence>
<evidence type="ECO:0000313" key="14">
    <source>
        <dbReference type="Proteomes" id="UP000441208"/>
    </source>
</evidence>
<evidence type="ECO:0000313" key="16">
    <source>
        <dbReference type="Proteomes" id="UP000476176"/>
    </source>
</evidence>
<evidence type="ECO:0000313" key="11">
    <source>
        <dbReference type="Proteomes" id="UP000433483"/>
    </source>
</evidence>
<dbReference type="EMBL" id="QXFZ01002087">
    <property type="protein sequence ID" value="KAE9080940.1"/>
    <property type="molecule type" value="Genomic_DNA"/>
</dbReference>
<dbReference type="Proteomes" id="UP000441208">
    <property type="component" value="Unassembled WGS sequence"/>
</dbReference>
<dbReference type="Proteomes" id="UP000440367">
    <property type="component" value="Unassembled WGS sequence"/>
</dbReference>
<evidence type="ECO:0000313" key="13">
    <source>
        <dbReference type="Proteomes" id="UP000440732"/>
    </source>
</evidence>
<feature type="compositionally biased region" description="Polar residues" evidence="1">
    <location>
        <begin position="127"/>
        <end position="136"/>
    </location>
</feature>
<organism evidence="4 14">
    <name type="scientific">Phytophthora fragariae</name>
    <dbReference type="NCBI Taxonomy" id="53985"/>
    <lineage>
        <taxon>Eukaryota</taxon>
        <taxon>Sar</taxon>
        <taxon>Stramenopiles</taxon>
        <taxon>Oomycota</taxon>
        <taxon>Peronosporomycetes</taxon>
        <taxon>Peronosporales</taxon>
        <taxon>Peronosporaceae</taxon>
        <taxon>Phytophthora</taxon>
    </lineage>
</organism>
<dbReference type="Proteomes" id="UP000440732">
    <property type="component" value="Unassembled WGS sequence"/>
</dbReference>
<evidence type="ECO:0000313" key="15">
    <source>
        <dbReference type="Proteomes" id="UP000460718"/>
    </source>
</evidence>
<dbReference type="EMBL" id="QXGB01001828">
    <property type="protein sequence ID" value="KAE9184989.1"/>
    <property type="molecule type" value="Genomic_DNA"/>
</dbReference>